<name>A0AAW6U338_9BACT</name>
<dbReference type="SUPFAM" id="SSF103473">
    <property type="entry name" value="MFS general substrate transporter"/>
    <property type="match status" value="1"/>
</dbReference>
<dbReference type="GO" id="GO:0005886">
    <property type="term" value="C:plasma membrane"/>
    <property type="evidence" value="ECO:0007669"/>
    <property type="project" value="TreeGrafter"/>
</dbReference>
<comment type="caution">
    <text evidence="5">The sequence shown here is derived from an EMBL/GenBank/DDBJ whole genome shotgun (WGS) entry which is preliminary data.</text>
</comment>
<feature type="transmembrane region" description="Helical" evidence="4">
    <location>
        <begin position="100"/>
        <end position="119"/>
    </location>
</feature>
<keyword evidence="3 4" id="KW-0472">Membrane</keyword>
<feature type="transmembrane region" description="Helical" evidence="4">
    <location>
        <begin position="274"/>
        <end position="294"/>
    </location>
</feature>
<feature type="transmembrane region" description="Helical" evidence="4">
    <location>
        <begin position="12"/>
        <end position="37"/>
    </location>
</feature>
<feature type="transmembrane region" description="Helical" evidence="4">
    <location>
        <begin position="300"/>
        <end position="322"/>
    </location>
</feature>
<proteinExistence type="predicted"/>
<gene>
    <name evidence="5" type="ORF">QJ522_11335</name>
</gene>
<keyword evidence="6" id="KW-1185">Reference proteome</keyword>
<keyword evidence="2 4" id="KW-1133">Transmembrane helix</keyword>
<organism evidence="5 6">
    <name type="scientific">Anaerobaca lacustris</name>
    <dbReference type="NCBI Taxonomy" id="3044600"/>
    <lineage>
        <taxon>Bacteria</taxon>
        <taxon>Pseudomonadati</taxon>
        <taxon>Planctomycetota</taxon>
        <taxon>Phycisphaerae</taxon>
        <taxon>Sedimentisphaerales</taxon>
        <taxon>Anaerobacaceae</taxon>
        <taxon>Anaerobaca</taxon>
    </lineage>
</organism>
<protein>
    <recommendedName>
        <fullName evidence="7">MFS transporter</fullName>
    </recommendedName>
</protein>
<dbReference type="InterPro" id="IPR036259">
    <property type="entry name" value="MFS_trans_sf"/>
</dbReference>
<feature type="transmembrane region" description="Helical" evidence="4">
    <location>
        <begin position="334"/>
        <end position="355"/>
    </location>
</feature>
<dbReference type="AlphaFoldDB" id="A0AAW6U338"/>
<feature type="transmembrane region" description="Helical" evidence="4">
    <location>
        <begin position="238"/>
        <end position="267"/>
    </location>
</feature>
<feature type="transmembrane region" description="Helical" evidence="4">
    <location>
        <begin position="77"/>
        <end position="94"/>
    </location>
</feature>
<dbReference type="Pfam" id="PF07690">
    <property type="entry name" value="MFS_1"/>
    <property type="match status" value="1"/>
</dbReference>
<dbReference type="PANTHER" id="PTHR43129:SF1">
    <property type="entry name" value="FOSMIDOMYCIN RESISTANCE PROTEIN"/>
    <property type="match status" value="1"/>
</dbReference>
<dbReference type="EMBL" id="JASCXX010000012">
    <property type="protein sequence ID" value="MDI6449638.1"/>
    <property type="molecule type" value="Genomic_DNA"/>
</dbReference>
<dbReference type="Proteomes" id="UP001431776">
    <property type="component" value="Unassembled WGS sequence"/>
</dbReference>
<dbReference type="PANTHER" id="PTHR43129">
    <property type="entry name" value="FOSMIDOMYCIN RESISTANCE PROTEIN"/>
    <property type="match status" value="1"/>
</dbReference>
<evidence type="ECO:0000313" key="6">
    <source>
        <dbReference type="Proteomes" id="UP001431776"/>
    </source>
</evidence>
<dbReference type="RefSeq" id="WP_349245046.1">
    <property type="nucleotide sequence ID" value="NZ_JASCXX010000012.1"/>
</dbReference>
<dbReference type="InterPro" id="IPR011701">
    <property type="entry name" value="MFS"/>
</dbReference>
<feature type="transmembrane region" description="Helical" evidence="4">
    <location>
        <begin position="367"/>
        <end position="384"/>
    </location>
</feature>
<evidence type="ECO:0000256" key="1">
    <source>
        <dbReference type="ARBA" id="ARBA00022692"/>
    </source>
</evidence>
<evidence type="ECO:0000313" key="5">
    <source>
        <dbReference type="EMBL" id="MDI6449638.1"/>
    </source>
</evidence>
<feature type="transmembrane region" description="Helical" evidence="4">
    <location>
        <begin position="43"/>
        <end position="65"/>
    </location>
</feature>
<evidence type="ECO:0000256" key="2">
    <source>
        <dbReference type="ARBA" id="ARBA00022989"/>
    </source>
</evidence>
<feature type="transmembrane region" description="Helical" evidence="4">
    <location>
        <begin position="140"/>
        <end position="162"/>
    </location>
</feature>
<evidence type="ECO:0008006" key="7">
    <source>
        <dbReference type="Google" id="ProtNLM"/>
    </source>
</evidence>
<accession>A0AAW6U338</accession>
<dbReference type="GO" id="GO:0022857">
    <property type="term" value="F:transmembrane transporter activity"/>
    <property type="evidence" value="ECO:0007669"/>
    <property type="project" value="InterPro"/>
</dbReference>
<keyword evidence="1 4" id="KW-0812">Transmembrane</keyword>
<feature type="transmembrane region" description="Helical" evidence="4">
    <location>
        <begin position="168"/>
        <end position="190"/>
    </location>
</feature>
<feature type="transmembrane region" description="Helical" evidence="4">
    <location>
        <begin position="211"/>
        <end position="232"/>
    </location>
</feature>
<evidence type="ECO:0000256" key="4">
    <source>
        <dbReference type="SAM" id="Phobius"/>
    </source>
</evidence>
<sequence length="408" mass="42335">MRSSSLRVQWAQLIVLSGVHFLVDMFGNMLPAILPVVRERFTLSLSLAGFVLAALTLTANGVQMLTGHMRADRDRPLFLHLGLLLAAAICTMALAPRSGLGVATVVALGIVSGCGIAIVHPEGLRAVHMLNGIPAATSTAVFMTSGFLGFASGGVIAASLVSRFGLPGLYPLVLLPAVGMAAVALSRVTLAVESRAGREGVPVRVSHQLPFGLLLAIGVPAAVSTTVILLLVPTHLHTLGFALTFGGFSVAVFGWGGAIGPFAWAAIARRKGDLPCSTLAFLLSVPSAVLYLLFIESRTAVGLLFAAGFFSMSAYILTITLARYAQGLKLGQRMAAIVGGTWGIAYVAFMGLGVLADHVGTGAVLKLTPLGYAASGLLGLWALWKYPDTRRRAGASVAEVAAHEHPPV</sequence>
<reference evidence="5" key="1">
    <citation type="submission" date="2023-05" db="EMBL/GenBank/DDBJ databases">
        <title>Anaerotaeda fermentans gen. nov., sp. nov., a novel anaerobic planctomycete of the new family within the order Sedimentisphaerales isolated from Taman Peninsula, Russia.</title>
        <authorList>
            <person name="Khomyakova M.A."/>
            <person name="Merkel A.Y."/>
            <person name="Slobodkin A.I."/>
        </authorList>
    </citation>
    <scope>NUCLEOTIDE SEQUENCE</scope>
    <source>
        <strain evidence="5">M17dextr</strain>
    </source>
</reference>
<evidence type="ECO:0000256" key="3">
    <source>
        <dbReference type="ARBA" id="ARBA00023136"/>
    </source>
</evidence>